<keyword evidence="4 5" id="KW-0274">FAD</keyword>
<dbReference type="Pfam" id="PF00441">
    <property type="entry name" value="Acyl-CoA_dh_1"/>
    <property type="match status" value="1"/>
</dbReference>
<dbReference type="EMBL" id="CP089291">
    <property type="protein sequence ID" value="UOF88936.1"/>
    <property type="molecule type" value="Genomic_DNA"/>
</dbReference>
<dbReference type="InterPro" id="IPR036250">
    <property type="entry name" value="AcylCo_DH-like_C"/>
</dbReference>
<comment type="similarity">
    <text evidence="2 5">Belongs to the acyl-CoA dehydrogenase family.</text>
</comment>
<dbReference type="PROSITE" id="PS00072">
    <property type="entry name" value="ACYL_COA_DH_1"/>
    <property type="match status" value="1"/>
</dbReference>
<feature type="domain" description="Acyl-CoA dehydrogenase/oxidase C-terminal" evidence="6">
    <location>
        <begin position="229"/>
        <end position="377"/>
    </location>
</feature>
<keyword evidence="5" id="KW-0560">Oxidoreductase</keyword>
<evidence type="ECO:0000256" key="1">
    <source>
        <dbReference type="ARBA" id="ARBA00001974"/>
    </source>
</evidence>
<feature type="domain" description="Acyl-CoA oxidase/dehydrogenase middle" evidence="7">
    <location>
        <begin position="122"/>
        <end position="217"/>
    </location>
</feature>
<evidence type="ECO:0000259" key="8">
    <source>
        <dbReference type="Pfam" id="PF02771"/>
    </source>
</evidence>
<evidence type="ECO:0000313" key="9">
    <source>
        <dbReference type="EMBL" id="UOF88936.1"/>
    </source>
</evidence>
<evidence type="ECO:0000256" key="2">
    <source>
        <dbReference type="ARBA" id="ARBA00009347"/>
    </source>
</evidence>
<dbReference type="InterPro" id="IPR037069">
    <property type="entry name" value="AcylCoA_DH/ox_N_sf"/>
</dbReference>
<feature type="domain" description="Acyl-CoA dehydrogenase/oxidase N-terminal" evidence="8">
    <location>
        <begin position="6"/>
        <end position="117"/>
    </location>
</feature>
<sequence length="380" mass="41537">MNFELTKEQKMIRDLARDYATAEIEPKAEEVDKTARFPIETFHKLGELGLMGLPIPEDYGGGGADTISYALAVEEIGRACGSTGLSYAAHISLGCSPLYYFGTERQKREYLIPLAQGTALGSFGLTEPNAGSDAGGTQTRAILDGEEWVINGSKCFITNAGYARSVVITAVTGTKQGTRSISAFIVPASSKGFSVGSTYDKLGMRGSNTVELILEDVRVPYDHLLGKENEGFKQFLVTLDGGRISIGALSVGIARAAYEKALAYAKTRMQFGQSISKFQAIQFKLADMAMYIELARNQVLKAAWLKDQHRPFTKEAAMAKLFASEICMRTCDQAVQILGGYGYMRDYHVERFFRDAKLVEIGEGTSEVQRLVIARQIGCE</sequence>
<dbReference type="InterPro" id="IPR009100">
    <property type="entry name" value="AcylCoA_DH/oxidase_NM_dom_sf"/>
</dbReference>
<dbReference type="InterPro" id="IPR046373">
    <property type="entry name" value="Acyl-CoA_Oxase/DH_mid-dom_sf"/>
</dbReference>
<dbReference type="Gene3D" id="1.20.140.10">
    <property type="entry name" value="Butyryl-CoA Dehydrogenase, subunit A, domain 3"/>
    <property type="match status" value="1"/>
</dbReference>
<comment type="cofactor">
    <cofactor evidence="1 5">
        <name>FAD</name>
        <dbReference type="ChEBI" id="CHEBI:57692"/>
    </cofactor>
</comment>
<gene>
    <name evidence="9" type="ORF">LSG31_13450</name>
</gene>
<accession>A0ABY4CHR9</accession>
<dbReference type="InterPro" id="IPR013786">
    <property type="entry name" value="AcylCoA_DH/ox_N"/>
</dbReference>
<dbReference type="PROSITE" id="PS00073">
    <property type="entry name" value="ACYL_COA_DH_2"/>
    <property type="match status" value="1"/>
</dbReference>
<evidence type="ECO:0000256" key="3">
    <source>
        <dbReference type="ARBA" id="ARBA00022630"/>
    </source>
</evidence>
<organism evidence="9 10">
    <name type="scientific">Fodinisporobacter ferrooxydans</name>
    <dbReference type="NCBI Taxonomy" id="2901836"/>
    <lineage>
        <taxon>Bacteria</taxon>
        <taxon>Bacillati</taxon>
        <taxon>Bacillota</taxon>
        <taxon>Bacilli</taxon>
        <taxon>Bacillales</taxon>
        <taxon>Alicyclobacillaceae</taxon>
        <taxon>Fodinisporobacter</taxon>
    </lineage>
</organism>
<proteinExistence type="inferred from homology"/>
<dbReference type="PANTHER" id="PTHR43884:SF12">
    <property type="entry name" value="ISOVALERYL-COA DEHYDROGENASE, MITOCHONDRIAL-RELATED"/>
    <property type="match status" value="1"/>
</dbReference>
<evidence type="ECO:0000259" key="7">
    <source>
        <dbReference type="Pfam" id="PF02770"/>
    </source>
</evidence>
<dbReference type="InterPro" id="IPR006089">
    <property type="entry name" value="Acyl-CoA_DH_CS"/>
</dbReference>
<reference evidence="9" key="1">
    <citation type="submission" date="2021-12" db="EMBL/GenBank/DDBJ databases">
        <title>Alicyclobacillaceae gen. nov., sp. nov., isolated from chalcocite enrichment system.</title>
        <authorList>
            <person name="Jiang Z."/>
        </authorList>
    </citation>
    <scope>NUCLEOTIDE SEQUENCE</scope>
    <source>
        <strain evidence="9">MYW30-H2</strain>
    </source>
</reference>
<dbReference type="InterPro" id="IPR006091">
    <property type="entry name" value="Acyl-CoA_Oxase/DH_mid-dom"/>
</dbReference>
<name>A0ABY4CHR9_9BACL</name>
<dbReference type="Gene3D" id="1.10.540.10">
    <property type="entry name" value="Acyl-CoA dehydrogenase/oxidase, N-terminal domain"/>
    <property type="match status" value="1"/>
</dbReference>
<keyword evidence="10" id="KW-1185">Reference proteome</keyword>
<dbReference type="RefSeq" id="WP_347435617.1">
    <property type="nucleotide sequence ID" value="NZ_CP089291.1"/>
</dbReference>
<dbReference type="PANTHER" id="PTHR43884">
    <property type="entry name" value="ACYL-COA DEHYDROGENASE"/>
    <property type="match status" value="1"/>
</dbReference>
<evidence type="ECO:0000256" key="5">
    <source>
        <dbReference type="RuleBase" id="RU362125"/>
    </source>
</evidence>
<dbReference type="PIRSF" id="PIRSF016578">
    <property type="entry name" value="HsaA"/>
    <property type="match status" value="1"/>
</dbReference>
<protein>
    <submittedName>
        <fullName evidence="9">Acyl-CoA dehydrogenase family protein</fullName>
    </submittedName>
</protein>
<dbReference type="SUPFAM" id="SSF47203">
    <property type="entry name" value="Acyl-CoA dehydrogenase C-terminal domain-like"/>
    <property type="match status" value="1"/>
</dbReference>
<dbReference type="Pfam" id="PF02771">
    <property type="entry name" value="Acyl-CoA_dh_N"/>
    <property type="match status" value="1"/>
</dbReference>
<dbReference type="Pfam" id="PF02770">
    <property type="entry name" value="Acyl-CoA_dh_M"/>
    <property type="match status" value="1"/>
</dbReference>
<dbReference type="InterPro" id="IPR009075">
    <property type="entry name" value="AcylCo_DH/oxidase_C"/>
</dbReference>
<dbReference type="Gene3D" id="2.40.110.10">
    <property type="entry name" value="Butyryl-CoA Dehydrogenase, subunit A, domain 2"/>
    <property type="match status" value="1"/>
</dbReference>
<evidence type="ECO:0000256" key="4">
    <source>
        <dbReference type="ARBA" id="ARBA00022827"/>
    </source>
</evidence>
<dbReference type="Proteomes" id="UP000830167">
    <property type="component" value="Chromosome"/>
</dbReference>
<evidence type="ECO:0000259" key="6">
    <source>
        <dbReference type="Pfam" id="PF00441"/>
    </source>
</evidence>
<evidence type="ECO:0000313" key="10">
    <source>
        <dbReference type="Proteomes" id="UP000830167"/>
    </source>
</evidence>
<dbReference type="SUPFAM" id="SSF56645">
    <property type="entry name" value="Acyl-CoA dehydrogenase NM domain-like"/>
    <property type="match status" value="1"/>
</dbReference>
<keyword evidence="3 5" id="KW-0285">Flavoprotein</keyword>